<evidence type="ECO:0000256" key="1">
    <source>
        <dbReference type="ARBA" id="ARBA00000900"/>
    </source>
</evidence>
<dbReference type="CDD" id="cd16461">
    <property type="entry name" value="RING-H2_EL5-like"/>
    <property type="match status" value="1"/>
</dbReference>
<evidence type="ECO:0000256" key="10">
    <source>
        <dbReference type="ARBA" id="ARBA00022833"/>
    </source>
</evidence>
<dbReference type="PANTHER" id="PTHR46913">
    <property type="entry name" value="RING-H2 FINGER PROTEIN ATL16"/>
    <property type="match status" value="1"/>
</dbReference>
<dbReference type="GO" id="GO:0016567">
    <property type="term" value="P:protein ubiquitination"/>
    <property type="evidence" value="ECO:0007669"/>
    <property type="project" value="InterPro"/>
</dbReference>
<dbReference type="EC" id="2.3.2.27" evidence="4"/>
<dbReference type="GO" id="GO:0016020">
    <property type="term" value="C:membrane"/>
    <property type="evidence" value="ECO:0007669"/>
    <property type="project" value="UniProtKB-SubCell"/>
</dbReference>
<dbReference type="EMBL" id="WHWC01000009">
    <property type="protein sequence ID" value="KAG8376883.1"/>
    <property type="molecule type" value="Genomic_DNA"/>
</dbReference>
<evidence type="ECO:0000313" key="17">
    <source>
        <dbReference type="EMBL" id="KAG8376883.1"/>
    </source>
</evidence>
<evidence type="ECO:0000256" key="8">
    <source>
        <dbReference type="ARBA" id="ARBA00022771"/>
    </source>
</evidence>
<evidence type="ECO:0000256" key="9">
    <source>
        <dbReference type="ARBA" id="ARBA00022786"/>
    </source>
</evidence>
<dbReference type="GO" id="GO:0008270">
    <property type="term" value="F:zinc ion binding"/>
    <property type="evidence" value="ECO:0007669"/>
    <property type="project" value="UniProtKB-KW"/>
</dbReference>
<dbReference type="Gene3D" id="3.30.40.10">
    <property type="entry name" value="Zinc/RING finger domain, C3HC4 (zinc finger)"/>
    <property type="match status" value="1"/>
</dbReference>
<comment type="pathway">
    <text evidence="3">Protein modification; protein ubiquitination.</text>
</comment>
<keyword evidence="10" id="KW-0862">Zinc</keyword>
<evidence type="ECO:0000256" key="12">
    <source>
        <dbReference type="ARBA" id="ARBA00023136"/>
    </source>
</evidence>
<dbReference type="SMART" id="SM00184">
    <property type="entry name" value="RING"/>
    <property type="match status" value="1"/>
</dbReference>
<dbReference type="AlphaFoldDB" id="A0AAV6XCF8"/>
<feature type="transmembrane region" description="Helical" evidence="15">
    <location>
        <begin position="20"/>
        <end position="40"/>
    </location>
</feature>
<evidence type="ECO:0000256" key="15">
    <source>
        <dbReference type="SAM" id="Phobius"/>
    </source>
</evidence>
<comment type="similarity">
    <text evidence="13">Belongs to the RING-type zinc finger family. ATL subfamily.</text>
</comment>
<keyword evidence="6 15" id="KW-0812">Transmembrane</keyword>
<evidence type="ECO:0000256" key="3">
    <source>
        <dbReference type="ARBA" id="ARBA00004906"/>
    </source>
</evidence>
<keyword evidence="5" id="KW-0808">Transferase</keyword>
<evidence type="ECO:0000256" key="2">
    <source>
        <dbReference type="ARBA" id="ARBA00004167"/>
    </source>
</evidence>
<keyword evidence="8 14" id="KW-0863">Zinc-finger</keyword>
<keyword evidence="7" id="KW-0479">Metal-binding</keyword>
<dbReference type="GO" id="GO:0061630">
    <property type="term" value="F:ubiquitin protein ligase activity"/>
    <property type="evidence" value="ECO:0007669"/>
    <property type="project" value="UniProtKB-EC"/>
</dbReference>
<keyword evidence="18" id="KW-1185">Reference proteome</keyword>
<evidence type="ECO:0000256" key="14">
    <source>
        <dbReference type="PROSITE-ProRule" id="PRU00175"/>
    </source>
</evidence>
<dbReference type="InterPro" id="IPR001841">
    <property type="entry name" value="Znf_RING"/>
</dbReference>
<dbReference type="InterPro" id="IPR013083">
    <property type="entry name" value="Znf_RING/FYVE/PHD"/>
</dbReference>
<keyword evidence="11 15" id="KW-1133">Transmembrane helix</keyword>
<sequence>MDNQHNHHHQLEISPLLVGLWGVIAGAIIVAICHCIIVLCNGTPMQRPNRTTTNFASQRQNSYINGQEGVSRASDTVEHTTVQVVVESKYSKELKEDLCAVCLGEFKEGEGVRVLPECTHVFHMLCIDKWLNNHYNCPLCRANAIPPSRLHVTSLSDSGDGQDI</sequence>
<comment type="caution">
    <text evidence="17">The sequence shown here is derived from an EMBL/GenBank/DDBJ whole genome shotgun (WGS) entry which is preliminary data.</text>
</comment>
<dbReference type="PANTHER" id="PTHR46913:SF1">
    <property type="entry name" value="RING-H2 FINGER PROTEIN ATL16"/>
    <property type="match status" value="1"/>
</dbReference>
<keyword evidence="12 15" id="KW-0472">Membrane</keyword>
<proteinExistence type="inferred from homology"/>
<dbReference type="Pfam" id="PF13639">
    <property type="entry name" value="zf-RING_2"/>
    <property type="match status" value="1"/>
</dbReference>
<evidence type="ECO:0000256" key="13">
    <source>
        <dbReference type="ARBA" id="ARBA00024209"/>
    </source>
</evidence>
<organism evidence="17 18">
    <name type="scientific">Buddleja alternifolia</name>
    <dbReference type="NCBI Taxonomy" id="168488"/>
    <lineage>
        <taxon>Eukaryota</taxon>
        <taxon>Viridiplantae</taxon>
        <taxon>Streptophyta</taxon>
        <taxon>Embryophyta</taxon>
        <taxon>Tracheophyta</taxon>
        <taxon>Spermatophyta</taxon>
        <taxon>Magnoliopsida</taxon>
        <taxon>eudicotyledons</taxon>
        <taxon>Gunneridae</taxon>
        <taxon>Pentapetalae</taxon>
        <taxon>asterids</taxon>
        <taxon>lamiids</taxon>
        <taxon>Lamiales</taxon>
        <taxon>Scrophulariaceae</taxon>
        <taxon>Buddlejeae</taxon>
        <taxon>Buddleja</taxon>
    </lineage>
</organism>
<feature type="domain" description="RING-type" evidence="16">
    <location>
        <begin position="99"/>
        <end position="141"/>
    </location>
</feature>
<evidence type="ECO:0000313" key="18">
    <source>
        <dbReference type="Proteomes" id="UP000826271"/>
    </source>
</evidence>
<dbReference type="InterPro" id="IPR044600">
    <property type="entry name" value="ATL1/ATL16-like"/>
</dbReference>
<dbReference type="Proteomes" id="UP000826271">
    <property type="component" value="Unassembled WGS sequence"/>
</dbReference>
<evidence type="ECO:0000256" key="11">
    <source>
        <dbReference type="ARBA" id="ARBA00022989"/>
    </source>
</evidence>
<gene>
    <name evidence="17" type="ORF">BUALT_Bualt09G0110400</name>
</gene>
<keyword evidence="9" id="KW-0833">Ubl conjugation pathway</keyword>
<protein>
    <recommendedName>
        <fullName evidence="4">RING-type E3 ubiquitin transferase</fullName>
        <ecNumber evidence="4">2.3.2.27</ecNumber>
    </recommendedName>
</protein>
<evidence type="ECO:0000256" key="7">
    <source>
        <dbReference type="ARBA" id="ARBA00022723"/>
    </source>
</evidence>
<evidence type="ECO:0000259" key="16">
    <source>
        <dbReference type="PROSITE" id="PS50089"/>
    </source>
</evidence>
<comment type="subcellular location">
    <subcellularLocation>
        <location evidence="2">Membrane</location>
        <topology evidence="2">Single-pass membrane protein</topology>
    </subcellularLocation>
</comment>
<accession>A0AAV6XCF8</accession>
<dbReference type="SUPFAM" id="SSF57850">
    <property type="entry name" value="RING/U-box"/>
    <property type="match status" value="1"/>
</dbReference>
<evidence type="ECO:0000256" key="6">
    <source>
        <dbReference type="ARBA" id="ARBA00022692"/>
    </source>
</evidence>
<evidence type="ECO:0000256" key="5">
    <source>
        <dbReference type="ARBA" id="ARBA00022679"/>
    </source>
</evidence>
<comment type="catalytic activity">
    <reaction evidence="1">
        <text>S-ubiquitinyl-[E2 ubiquitin-conjugating enzyme]-L-cysteine + [acceptor protein]-L-lysine = [E2 ubiquitin-conjugating enzyme]-L-cysteine + N(6)-ubiquitinyl-[acceptor protein]-L-lysine.</text>
        <dbReference type="EC" id="2.3.2.27"/>
    </reaction>
</comment>
<evidence type="ECO:0000256" key="4">
    <source>
        <dbReference type="ARBA" id="ARBA00012483"/>
    </source>
</evidence>
<dbReference type="PROSITE" id="PS50089">
    <property type="entry name" value="ZF_RING_2"/>
    <property type="match status" value="1"/>
</dbReference>
<reference evidence="17" key="1">
    <citation type="submission" date="2019-10" db="EMBL/GenBank/DDBJ databases">
        <authorList>
            <person name="Zhang R."/>
            <person name="Pan Y."/>
            <person name="Wang J."/>
            <person name="Ma R."/>
            <person name="Yu S."/>
        </authorList>
    </citation>
    <scope>NUCLEOTIDE SEQUENCE</scope>
    <source>
        <strain evidence="17">LA-IB0</strain>
        <tissue evidence="17">Leaf</tissue>
    </source>
</reference>
<name>A0AAV6XCF8_9LAMI</name>